<evidence type="ECO:0000256" key="3">
    <source>
        <dbReference type="ARBA" id="ARBA00023163"/>
    </source>
</evidence>
<dbReference type="GO" id="GO:0003700">
    <property type="term" value="F:DNA-binding transcription factor activity"/>
    <property type="evidence" value="ECO:0007669"/>
    <property type="project" value="InterPro"/>
</dbReference>
<dbReference type="SUPFAM" id="SSF46689">
    <property type="entry name" value="Homeodomain-like"/>
    <property type="match status" value="1"/>
</dbReference>
<feature type="transmembrane region" description="Helical" evidence="5">
    <location>
        <begin position="184"/>
        <end position="203"/>
    </location>
</feature>
<dbReference type="InterPro" id="IPR020449">
    <property type="entry name" value="Tscrpt_reg_AraC-type_HTH"/>
</dbReference>
<dbReference type="OrthoDB" id="342399at2"/>
<dbReference type="AlphaFoldDB" id="A0A4R9K5J9"/>
<feature type="transmembrane region" description="Helical" evidence="5">
    <location>
        <begin position="276"/>
        <end position="293"/>
    </location>
</feature>
<feature type="transmembrane region" description="Helical" evidence="5">
    <location>
        <begin position="208"/>
        <end position="226"/>
    </location>
</feature>
<comment type="caution">
    <text evidence="7">The sequence shown here is derived from an EMBL/GenBank/DDBJ whole genome shotgun (WGS) entry which is preliminary data.</text>
</comment>
<reference evidence="7" key="1">
    <citation type="journal article" date="2019" name="PLoS Negl. Trop. Dis.">
        <title>Revisiting the worldwide diversity of Leptospira species in the environment.</title>
        <authorList>
            <person name="Vincent A.T."/>
            <person name="Schiettekatte O."/>
            <person name="Bourhy P."/>
            <person name="Veyrier F.J."/>
            <person name="Picardeau M."/>
        </authorList>
    </citation>
    <scope>NUCLEOTIDE SEQUENCE [LARGE SCALE GENOMIC DNA]</scope>
    <source>
        <strain evidence="7">201702455</strain>
    </source>
</reference>
<feature type="transmembrane region" description="Helical" evidence="5">
    <location>
        <begin position="246"/>
        <end position="264"/>
    </location>
</feature>
<feature type="transmembrane region" description="Helical" evidence="5">
    <location>
        <begin position="360"/>
        <end position="381"/>
    </location>
</feature>
<keyword evidence="3" id="KW-0804">Transcription</keyword>
<evidence type="ECO:0000313" key="8">
    <source>
        <dbReference type="Proteomes" id="UP000297762"/>
    </source>
</evidence>
<gene>
    <name evidence="7" type="ORF">EHQ64_11565</name>
</gene>
<dbReference type="Gene3D" id="2.60.40.2380">
    <property type="match status" value="1"/>
</dbReference>
<evidence type="ECO:0000313" key="7">
    <source>
        <dbReference type="EMBL" id="TGL60471.1"/>
    </source>
</evidence>
<dbReference type="InterPro" id="IPR011623">
    <property type="entry name" value="7TMR_DISM_rcpt_extracell_dom1"/>
</dbReference>
<dbReference type="PANTHER" id="PTHR43280">
    <property type="entry name" value="ARAC-FAMILY TRANSCRIPTIONAL REGULATOR"/>
    <property type="match status" value="1"/>
</dbReference>
<dbReference type="PROSITE" id="PS01124">
    <property type="entry name" value="HTH_ARAC_FAMILY_2"/>
    <property type="match status" value="1"/>
</dbReference>
<evidence type="ECO:0000256" key="5">
    <source>
        <dbReference type="SAM" id="Phobius"/>
    </source>
</evidence>
<dbReference type="PANTHER" id="PTHR43280:SF29">
    <property type="entry name" value="ARAC-FAMILY TRANSCRIPTIONAL REGULATOR"/>
    <property type="match status" value="1"/>
</dbReference>
<dbReference type="Pfam" id="PF12833">
    <property type="entry name" value="HTH_18"/>
    <property type="match status" value="1"/>
</dbReference>
<dbReference type="Pfam" id="PF07695">
    <property type="entry name" value="7TMR-DISM_7TM"/>
    <property type="match status" value="1"/>
</dbReference>
<dbReference type="GO" id="GO:0043565">
    <property type="term" value="F:sequence-specific DNA binding"/>
    <property type="evidence" value="ECO:0007669"/>
    <property type="project" value="InterPro"/>
</dbReference>
<name>A0A4R9K5J9_9LEPT</name>
<keyword evidence="1" id="KW-0805">Transcription regulation</keyword>
<dbReference type="EMBL" id="RQGF01000028">
    <property type="protein sequence ID" value="TGL60471.1"/>
    <property type="molecule type" value="Genomic_DNA"/>
</dbReference>
<feature type="domain" description="HTH araC/xylS-type" evidence="6">
    <location>
        <begin position="438"/>
        <end position="544"/>
    </location>
</feature>
<dbReference type="PRINTS" id="PR00032">
    <property type="entry name" value="HTHARAC"/>
</dbReference>
<dbReference type="Gene3D" id="1.10.10.60">
    <property type="entry name" value="Homeodomain-like"/>
    <property type="match status" value="1"/>
</dbReference>
<feature type="transmembrane region" description="Helical" evidence="5">
    <location>
        <begin position="299"/>
        <end position="320"/>
    </location>
</feature>
<dbReference type="Pfam" id="PF07696">
    <property type="entry name" value="7TMR-DISMED2"/>
    <property type="match status" value="1"/>
</dbReference>
<accession>A0A4R9K5J9</accession>
<sequence length="548" mass="63865">MKDIINFRRMIPVLTISFLFGFCSTIHGSKSSKDLCSGYNFEIALDPNRSFIAEELDKTYFKPLDPQFLDLGFSNAAIWLRLSGKQKKQNEKCYIILEWPTLTNVDFYETNTKGKLVLSGQAGTILPRNKWSISWIDHPSFQITSDKDLLIHIETRSIIRFPISLLTETEIREETNRKATTSSMYAGFIGAICLFAFFFFIVLKDQIYLWYLGYILSISLNFGLLYSSAPRLLWPELPFWQNHGVFFTQSLALFFAIGFFREFVDLQTYFPRFDKVAIGLLIFSIIFGIGSFLSDLNFIFSRIFSIVYILWIPTFFTITIRLLAEGQTHLKVFTITWGTFYSAAFIYVLWILRILPSDPFFLYLMIWLFPLEAIFFAASIYQRYKNIDSTRKRLEIEMKAAMDRLAEFSHLTKANSNPSEKKRTEKYKRSKIQKMDVREILSRIEYLFTVETIYRDENLSLNSLAAKLDLTVHQLSEICNTQLNTSFPKFLSYYRIEHASKLLKDPDNLNILEVAYESGFGSKAAFNSEFKRVTGLTPRQFRLLDKTN</sequence>
<keyword evidence="8" id="KW-1185">Reference proteome</keyword>
<proteinExistence type="predicted"/>
<feature type="coiled-coil region" evidence="4">
    <location>
        <begin position="384"/>
        <end position="411"/>
    </location>
</feature>
<evidence type="ECO:0000256" key="2">
    <source>
        <dbReference type="ARBA" id="ARBA00023125"/>
    </source>
</evidence>
<dbReference type="Proteomes" id="UP000297762">
    <property type="component" value="Unassembled WGS sequence"/>
</dbReference>
<keyword evidence="2" id="KW-0238">DNA-binding</keyword>
<keyword evidence="5" id="KW-1133">Transmembrane helix</keyword>
<keyword evidence="5" id="KW-0812">Transmembrane</keyword>
<keyword evidence="5" id="KW-0472">Membrane</keyword>
<dbReference type="InterPro" id="IPR018062">
    <property type="entry name" value="HTH_AraC-typ_CS"/>
</dbReference>
<organism evidence="7 8">
    <name type="scientific">Leptospira sarikeiensis</name>
    <dbReference type="NCBI Taxonomy" id="2484943"/>
    <lineage>
        <taxon>Bacteria</taxon>
        <taxon>Pseudomonadati</taxon>
        <taxon>Spirochaetota</taxon>
        <taxon>Spirochaetia</taxon>
        <taxon>Leptospirales</taxon>
        <taxon>Leptospiraceae</taxon>
        <taxon>Leptospira</taxon>
    </lineage>
</organism>
<dbReference type="PROSITE" id="PS00041">
    <property type="entry name" value="HTH_ARAC_FAMILY_1"/>
    <property type="match status" value="1"/>
</dbReference>
<evidence type="ECO:0000256" key="1">
    <source>
        <dbReference type="ARBA" id="ARBA00023015"/>
    </source>
</evidence>
<evidence type="ECO:0000256" key="4">
    <source>
        <dbReference type="SAM" id="Coils"/>
    </source>
</evidence>
<keyword evidence="4" id="KW-0175">Coiled coil</keyword>
<dbReference type="SMART" id="SM00342">
    <property type="entry name" value="HTH_ARAC"/>
    <property type="match status" value="1"/>
</dbReference>
<dbReference type="InterPro" id="IPR009057">
    <property type="entry name" value="Homeodomain-like_sf"/>
</dbReference>
<dbReference type="InterPro" id="IPR011622">
    <property type="entry name" value="7TMR_DISM_rcpt_extracell_dom2"/>
</dbReference>
<protein>
    <submittedName>
        <fullName evidence="7">Helix-turn-helix domain-containing protein</fullName>
    </submittedName>
</protein>
<feature type="transmembrane region" description="Helical" evidence="5">
    <location>
        <begin position="332"/>
        <end position="354"/>
    </location>
</feature>
<evidence type="ECO:0000259" key="6">
    <source>
        <dbReference type="PROSITE" id="PS01124"/>
    </source>
</evidence>
<dbReference type="InterPro" id="IPR018060">
    <property type="entry name" value="HTH_AraC"/>
</dbReference>